<dbReference type="InterPro" id="IPR042099">
    <property type="entry name" value="ANL_N_sf"/>
</dbReference>
<protein>
    <submittedName>
        <fullName evidence="3">Acyl-CoA synthetase (AMP-forming)/AMP-acid ligase II</fullName>
    </submittedName>
</protein>
<dbReference type="SUPFAM" id="SSF56801">
    <property type="entry name" value="Acetyl-CoA synthetase-like"/>
    <property type="match status" value="1"/>
</dbReference>
<dbReference type="InterPro" id="IPR025110">
    <property type="entry name" value="AMP-bd_C"/>
</dbReference>
<dbReference type="Pfam" id="PF00501">
    <property type="entry name" value="AMP-binding"/>
    <property type="match status" value="1"/>
</dbReference>
<dbReference type="EMBL" id="LR699554">
    <property type="protein sequence ID" value="VVD32035.1"/>
    <property type="molecule type" value="Genomic_DNA"/>
</dbReference>
<dbReference type="Pfam" id="PF13193">
    <property type="entry name" value="AMP-binding_C"/>
    <property type="match status" value="1"/>
</dbReference>
<keyword evidence="3" id="KW-0436">Ligase</keyword>
<dbReference type="Gene3D" id="3.30.300.30">
    <property type="match status" value="1"/>
</dbReference>
<dbReference type="Proteomes" id="UP000325811">
    <property type="component" value="Chromosome II"/>
</dbReference>
<evidence type="ECO:0000259" key="1">
    <source>
        <dbReference type="Pfam" id="PF00501"/>
    </source>
</evidence>
<dbReference type="GO" id="GO:0016878">
    <property type="term" value="F:acid-thiol ligase activity"/>
    <property type="evidence" value="ECO:0007669"/>
    <property type="project" value="UniProtKB-ARBA"/>
</dbReference>
<evidence type="ECO:0000313" key="4">
    <source>
        <dbReference type="Proteomes" id="UP000325811"/>
    </source>
</evidence>
<evidence type="ECO:0000313" key="3">
    <source>
        <dbReference type="EMBL" id="VVD32035.1"/>
    </source>
</evidence>
<sequence>MPTPENLGDLIDADGDPCKLAVIALGEPDETGCAWHDTRMTYGELDALADGVARALVRRGLKVGERVAILAANRAEYVAALLGIMRAGMVAVPVNFRFPPALSTFVIRDSGARLMFCDAARLADCPDDLPTVVFDSTGEESFASFVEPGPFETFVPTPDMPAMFLYTSGSTGKPKGVMLSHGSHLWVARTRARAQPPAAHRFLVAAPMYHMNALTLVLMSLYGHGTVVLLPQFTARMYITAIERYRVTWLTSVPPMIAMMLREKELLARTDLSSVRFIRMGSAPVSESLLAQIGEVLPNAKLTNVYGTTEGGPIVFGPHPQGIEPPLLSVGYPHPEVSVKLLDAPPTGVATGVLAVKSPAVMLGYHNRPDLPLPVTADGFYITGDVFHRDDQGFYAFVGRADDMFVSGGENIFPGEVEQMLETHPDIVQACVVPVADDIKGTKPVAFVVRRAGASLTEEEAKQYALTHAPAYQHPRRVWFVDALPLASTNKIDRAALKAIALASLQDSEAA</sequence>
<accession>A0A5Q4YVK4</accession>
<dbReference type="InterPro" id="IPR050237">
    <property type="entry name" value="ATP-dep_AMP-bd_enzyme"/>
</dbReference>
<dbReference type="PANTHER" id="PTHR43767:SF1">
    <property type="entry name" value="NONRIBOSOMAL PEPTIDE SYNTHASE PES1 (EUROFUNG)-RELATED"/>
    <property type="match status" value="1"/>
</dbReference>
<evidence type="ECO:0000259" key="2">
    <source>
        <dbReference type="Pfam" id="PF13193"/>
    </source>
</evidence>
<dbReference type="InterPro" id="IPR000873">
    <property type="entry name" value="AMP-dep_synth/lig_dom"/>
</dbReference>
<organism evidence="3 4">
    <name type="scientific">Paraburkholderia dioscoreae</name>
    <dbReference type="NCBI Taxonomy" id="2604047"/>
    <lineage>
        <taxon>Bacteria</taxon>
        <taxon>Pseudomonadati</taxon>
        <taxon>Pseudomonadota</taxon>
        <taxon>Betaproteobacteria</taxon>
        <taxon>Burkholderiales</taxon>
        <taxon>Burkholderiaceae</taxon>
        <taxon>Paraburkholderia</taxon>
    </lineage>
</organism>
<gene>
    <name evidence="3" type="ORF">PDMSB3_0737</name>
</gene>
<dbReference type="PROSITE" id="PS00455">
    <property type="entry name" value="AMP_BINDING"/>
    <property type="match status" value="1"/>
</dbReference>
<dbReference type="PANTHER" id="PTHR43767">
    <property type="entry name" value="LONG-CHAIN-FATTY-ACID--COA LIGASE"/>
    <property type="match status" value="1"/>
</dbReference>
<reference evidence="3 4" key="1">
    <citation type="submission" date="2019-08" db="EMBL/GenBank/DDBJ databases">
        <authorList>
            <person name="Herpell B J."/>
        </authorList>
    </citation>
    <scope>NUCLEOTIDE SEQUENCE [LARGE SCALE GENOMIC DNA]</scope>
    <source>
        <strain evidence="4">Msb3</strain>
    </source>
</reference>
<keyword evidence="4" id="KW-1185">Reference proteome</keyword>
<dbReference type="Gene3D" id="3.40.50.12780">
    <property type="entry name" value="N-terminal domain of ligase-like"/>
    <property type="match status" value="1"/>
</dbReference>
<dbReference type="RefSeq" id="WP_007176427.1">
    <property type="nucleotide sequence ID" value="NZ_LR699554.1"/>
</dbReference>
<proteinExistence type="predicted"/>
<dbReference type="KEGG" id="pdio:PDMSB3_0737.1"/>
<name>A0A5Q4YVK4_9BURK</name>
<dbReference type="InterPro" id="IPR020845">
    <property type="entry name" value="AMP-binding_CS"/>
</dbReference>
<dbReference type="InterPro" id="IPR045851">
    <property type="entry name" value="AMP-bd_C_sf"/>
</dbReference>
<feature type="domain" description="AMP-binding enzyme C-terminal" evidence="2">
    <location>
        <begin position="416"/>
        <end position="491"/>
    </location>
</feature>
<feature type="domain" description="AMP-dependent synthetase/ligase" evidence="1">
    <location>
        <begin position="26"/>
        <end position="366"/>
    </location>
</feature>
<dbReference type="AlphaFoldDB" id="A0A5Q4YVK4"/>